<dbReference type="EMBL" id="KQ979608">
    <property type="protein sequence ID" value="KYN20346.1"/>
    <property type="molecule type" value="Genomic_DNA"/>
</dbReference>
<evidence type="ECO:0000313" key="1">
    <source>
        <dbReference type="EMBL" id="KYN20346.1"/>
    </source>
</evidence>
<dbReference type="AlphaFoldDB" id="A0A195E5I3"/>
<dbReference type="Proteomes" id="UP000078492">
    <property type="component" value="Unassembled WGS sequence"/>
</dbReference>
<keyword evidence="2" id="KW-1185">Reference proteome</keyword>
<proteinExistence type="predicted"/>
<evidence type="ECO:0000313" key="2">
    <source>
        <dbReference type="Proteomes" id="UP000078492"/>
    </source>
</evidence>
<reference evidence="1 2" key="1">
    <citation type="submission" date="2015-09" db="EMBL/GenBank/DDBJ databases">
        <title>Trachymyrmex cornetzi WGS genome.</title>
        <authorList>
            <person name="Nygaard S."/>
            <person name="Hu H."/>
            <person name="Boomsma J."/>
            <person name="Zhang G."/>
        </authorList>
    </citation>
    <scope>NUCLEOTIDE SEQUENCE [LARGE SCALE GENOMIC DNA]</scope>
    <source>
        <strain evidence="1">Tcor2-1</strain>
        <tissue evidence="1">Whole body</tissue>
    </source>
</reference>
<gene>
    <name evidence="1" type="ORF">ALC57_07250</name>
</gene>
<name>A0A195E5I3_9HYME</name>
<accession>A0A195E5I3</accession>
<protein>
    <submittedName>
        <fullName evidence="1">Uncharacterized protein</fullName>
    </submittedName>
</protein>
<sequence>MAELSDSAQRPLISHFLIKSSLRPTANEHLSVLSSFYFNPIYCSQSGSGNYRRVERKKVTIFYNNGDVYRKIPPNSILNLFLASGNLYTRGSNFQVKVASGSDHFQAGTFVWIHRCQWSFTLLFLSTFDRRSDGPEIRGGQRTLSSSKLRRSKSCVFVTPGTKSTLIDFSTAKCSLYPKSNFAFFAVSQNSQDPPSLSLLFEDNFYYQFRADLRWIRYVLRNPVILSQSLLIARFGIRCSFLDTVCDVHVTRFEPSGAQRGHVGRRA</sequence>
<organism evidence="1 2">
    <name type="scientific">Trachymyrmex cornetzi</name>
    <dbReference type="NCBI Taxonomy" id="471704"/>
    <lineage>
        <taxon>Eukaryota</taxon>
        <taxon>Metazoa</taxon>
        <taxon>Ecdysozoa</taxon>
        <taxon>Arthropoda</taxon>
        <taxon>Hexapoda</taxon>
        <taxon>Insecta</taxon>
        <taxon>Pterygota</taxon>
        <taxon>Neoptera</taxon>
        <taxon>Endopterygota</taxon>
        <taxon>Hymenoptera</taxon>
        <taxon>Apocrita</taxon>
        <taxon>Aculeata</taxon>
        <taxon>Formicoidea</taxon>
        <taxon>Formicidae</taxon>
        <taxon>Myrmicinae</taxon>
        <taxon>Trachymyrmex</taxon>
    </lineage>
</organism>